<dbReference type="InterPro" id="IPR050890">
    <property type="entry name" value="PTS_EIIA_component"/>
</dbReference>
<keyword evidence="5" id="KW-0598">Phosphotransferase system</keyword>
<keyword evidence="3" id="KW-0762">Sugar transport</keyword>
<dbReference type="Gene3D" id="2.70.70.10">
    <property type="entry name" value="Glucose Permease (Domain IIA)"/>
    <property type="match status" value="1"/>
</dbReference>
<dbReference type="GO" id="GO:0009401">
    <property type="term" value="P:phosphoenolpyruvate-dependent sugar phosphotransferase system"/>
    <property type="evidence" value="ECO:0007669"/>
    <property type="project" value="UniProtKB-KW"/>
</dbReference>
<dbReference type="PROSITE" id="PS00371">
    <property type="entry name" value="PTS_EIIA_TYPE_1_HIS"/>
    <property type="match status" value="1"/>
</dbReference>
<dbReference type="InterPro" id="IPR001127">
    <property type="entry name" value="PTS_EIIA_1_perm"/>
</dbReference>
<comment type="caution">
    <text evidence="8">The sequence shown here is derived from an EMBL/GenBank/DDBJ whole genome shotgun (WGS) entry which is preliminary data.</text>
</comment>
<dbReference type="RefSeq" id="WP_204518502.1">
    <property type="nucleotide sequence ID" value="NZ_BAABIN010000016.1"/>
</dbReference>
<keyword evidence="2" id="KW-0813">Transport</keyword>
<keyword evidence="4" id="KW-0808">Transferase</keyword>
<evidence type="ECO:0000256" key="2">
    <source>
        <dbReference type="ARBA" id="ARBA00022448"/>
    </source>
</evidence>
<dbReference type="Pfam" id="PF00358">
    <property type="entry name" value="PTS_EIIA_1"/>
    <property type="match status" value="1"/>
</dbReference>
<dbReference type="GO" id="GO:0016301">
    <property type="term" value="F:kinase activity"/>
    <property type="evidence" value="ECO:0007669"/>
    <property type="project" value="UniProtKB-KW"/>
</dbReference>
<dbReference type="InterPro" id="IPR011055">
    <property type="entry name" value="Dup_hybrid_motif"/>
</dbReference>
<dbReference type="SUPFAM" id="SSF51261">
    <property type="entry name" value="Duplicated hybrid motif"/>
    <property type="match status" value="1"/>
</dbReference>
<evidence type="ECO:0000313" key="9">
    <source>
        <dbReference type="Proteomes" id="UP000717624"/>
    </source>
</evidence>
<comment type="subcellular location">
    <subcellularLocation>
        <location evidence="1">Cytoplasm</location>
    </subcellularLocation>
</comment>
<keyword evidence="6" id="KW-0418">Kinase</keyword>
<dbReference type="EMBL" id="JAFBEB010000007">
    <property type="protein sequence ID" value="MBM7590756.1"/>
    <property type="molecule type" value="Genomic_DNA"/>
</dbReference>
<sequence>MFNLFKKKRKEEVSMLAPVTGTVVPLEQVPDPVFSQKMAGDGIAIQPSEGLLLAPFNGKVAHLFHTSHAISLISEAGVELLIHIGIDTVKLDGKGFTPYVQTGDQVKAGDKLIAFDLNVLQEAGCPTITPILLTDETVIEQKNVTAAGAVTAGKDEVIHLTLK</sequence>
<accession>A0A938XZS7</accession>
<dbReference type="PROSITE" id="PS51093">
    <property type="entry name" value="PTS_EIIA_TYPE_1"/>
    <property type="match status" value="1"/>
</dbReference>
<dbReference type="NCBIfam" id="TIGR00830">
    <property type="entry name" value="PTBA"/>
    <property type="match status" value="1"/>
</dbReference>
<keyword evidence="9" id="KW-1185">Reference proteome</keyword>
<protein>
    <submittedName>
        <fullName evidence="8">PTS system glucose-specific IIA component</fullName>
    </submittedName>
</protein>
<reference evidence="8" key="1">
    <citation type="submission" date="2021-01" db="EMBL/GenBank/DDBJ databases">
        <title>Genomic Encyclopedia of Type Strains, Phase IV (KMG-IV): sequencing the most valuable type-strain genomes for metagenomic binning, comparative biology and taxonomic classification.</title>
        <authorList>
            <person name="Goeker M."/>
        </authorList>
    </citation>
    <scope>NUCLEOTIDE SEQUENCE</scope>
    <source>
        <strain evidence="8">DSM 25523</strain>
    </source>
</reference>
<organism evidence="8 9">
    <name type="scientific">Brevibacillus fulvus</name>
    <dbReference type="NCBI Taxonomy" id="1125967"/>
    <lineage>
        <taxon>Bacteria</taxon>
        <taxon>Bacillati</taxon>
        <taxon>Bacillota</taxon>
        <taxon>Bacilli</taxon>
        <taxon>Bacillales</taxon>
        <taxon>Paenibacillaceae</taxon>
        <taxon>Brevibacillus</taxon>
    </lineage>
</organism>
<evidence type="ECO:0000256" key="3">
    <source>
        <dbReference type="ARBA" id="ARBA00022597"/>
    </source>
</evidence>
<gene>
    <name evidence="8" type="ORF">JOD01_002366</name>
</gene>
<dbReference type="GO" id="GO:0005737">
    <property type="term" value="C:cytoplasm"/>
    <property type="evidence" value="ECO:0007669"/>
    <property type="project" value="UniProtKB-SubCell"/>
</dbReference>
<feature type="domain" description="PTS EIIA type-1" evidence="7">
    <location>
        <begin position="31"/>
        <end position="135"/>
    </location>
</feature>
<evidence type="ECO:0000259" key="7">
    <source>
        <dbReference type="PROSITE" id="PS51093"/>
    </source>
</evidence>
<dbReference type="PANTHER" id="PTHR45008">
    <property type="entry name" value="PTS SYSTEM GLUCOSE-SPECIFIC EIIA COMPONENT"/>
    <property type="match status" value="1"/>
</dbReference>
<dbReference type="AlphaFoldDB" id="A0A938XZS7"/>
<dbReference type="PANTHER" id="PTHR45008:SF1">
    <property type="entry name" value="PTS SYSTEM GLUCOSE-SPECIFIC EIIA COMPONENT"/>
    <property type="match status" value="1"/>
</dbReference>
<name>A0A938XZS7_9BACL</name>
<dbReference type="FunFam" id="2.70.70.10:FF:000001">
    <property type="entry name" value="PTS system glucose-specific IIA component"/>
    <property type="match status" value="1"/>
</dbReference>
<evidence type="ECO:0000256" key="5">
    <source>
        <dbReference type="ARBA" id="ARBA00022683"/>
    </source>
</evidence>
<evidence type="ECO:0000313" key="8">
    <source>
        <dbReference type="EMBL" id="MBM7590756.1"/>
    </source>
</evidence>
<evidence type="ECO:0000256" key="1">
    <source>
        <dbReference type="ARBA" id="ARBA00004496"/>
    </source>
</evidence>
<dbReference type="Proteomes" id="UP000717624">
    <property type="component" value="Unassembled WGS sequence"/>
</dbReference>
<proteinExistence type="predicted"/>
<evidence type="ECO:0000256" key="4">
    <source>
        <dbReference type="ARBA" id="ARBA00022679"/>
    </source>
</evidence>
<evidence type="ECO:0000256" key="6">
    <source>
        <dbReference type="ARBA" id="ARBA00022777"/>
    </source>
</evidence>